<accession>A0A0F9LV86</accession>
<dbReference type="AlphaFoldDB" id="A0A0F9LV86"/>
<gene>
    <name evidence="1" type="ORF">LCGC14_1232810</name>
</gene>
<sequence length="278" mass="32491">MSFYKQPLMYLCGPFALKYALVMLGRMEDEKEIEALAGSTWWYGTDEIGLEKAANQYDCELISMESEGSTNEILKSLKSNLKKGLPAILCVDKWGHWITVVKHEGDKYICVDSGERKVIILLSELELLRRWKFMGEDKTPTYSWFILKPWFKTRTKARINIAIAKQLMSAKYEDLALKWDSYFNVLKEVTRNKNPMSEYTITFKEFLRRNQKMIVELVADWQGEIEYKELDIVLENFLFVANVYDMVIHLGDEKTALITFSSILMMYSTKKYGTYSDL</sequence>
<evidence type="ECO:0008006" key="2">
    <source>
        <dbReference type="Google" id="ProtNLM"/>
    </source>
</evidence>
<organism evidence="1">
    <name type="scientific">marine sediment metagenome</name>
    <dbReference type="NCBI Taxonomy" id="412755"/>
    <lineage>
        <taxon>unclassified sequences</taxon>
        <taxon>metagenomes</taxon>
        <taxon>ecological metagenomes</taxon>
    </lineage>
</organism>
<protein>
    <recommendedName>
        <fullName evidence="2">Peptidase C39 domain-containing protein</fullName>
    </recommendedName>
</protein>
<comment type="caution">
    <text evidence="1">The sequence shown here is derived from an EMBL/GenBank/DDBJ whole genome shotgun (WGS) entry which is preliminary data.</text>
</comment>
<evidence type="ECO:0000313" key="1">
    <source>
        <dbReference type="EMBL" id="KKM91011.1"/>
    </source>
</evidence>
<name>A0A0F9LV86_9ZZZZ</name>
<reference evidence="1" key="1">
    <citation type="journal article" date="2015" name="Nature">
        <title>Complex archaea that bridge the gap between prokaryotes and eukaryotes.</title>
        <authorList>
            <person name="Spang A."/>
            <person name="Saw J.H."/>
            <person name="Jorgensen S.L."/>
            <person name="Zaremba-Niedzwiedzka K."/>
            <person name="Martijn J."/>
            <person name="Lind A.E."/>
            <person name="van Eijk R."/>
            <person name="Schleper C."/>
            <person name="Guy L."/>
            <person name="Ettema T.J."/>
        </authorList>
    </citation>
    <scope>NUCLEOTIDE SEQUENCE</scope>
</reference>
<dbReference type="EMBL" id="LAZR01006593">
    <property type="protein sequence ID" value="KKM91011.1"/>
    <property type="molecule type" value="Genomic_DNA"/>
</dbReference>
<proteinExistence type="predicted"/>
<dbReference type="Gene3D" id="3.90.70.10">
    <property type="entry name" value="Cysteine proteinases"/>
    <property type="match status" value="1"/>
</dbReference>